<evidence type="ECO:0000256" key="5">
    <source>
        <dbReference type="ARBA" id="ARBA00022692"/>
    </source>
</evidence>
<comment type="similarity">
    <text evidence="2">Belongs to the outer membrane factor (OMF) (TC 1.B.17) family.</text>
</comment>
<dbReference type="Proteomes" id="UP000190852">
    <property type="component" value="Unassembled WGS sequence"/>
</dbReference>
<keyword evidence="7" id="KW-0998">Cell outer membrane</keyword>
<dbReference type="Pfam" id="PF02321">
    <property type="entry name" value="OEP"/>
    <property type="match status" value="2"/>
</dbReference>
<evidence type="ECO:0000256" key="1">
    <source>
        <dbReference type="ARBA" id="ARBA00004442"/>
    </source>
</evidence>
<dbReference type="SUPFAM" id="SSF56954">
    <property type="entry name" value="Outer membrane efflux proteins (OEP)"/>
    <property type="match status" value="1"/>
</dbReference>
<dbReference type="GO" id="GO:0009279">
    <property type="term" value="C:cell outer membrane"/>
    <property type="evidence" value="ECO:0007669"/>
    <property type="project" value="UniProtKB-SubCell"/>
</dbReference>
<dbReference type="EMBL" id="FUYQ01000015">
    <property type="protein sequence ID" value="SKB64689.1"/>
    <property type="molecule type" value="Genomic_DNA"/>
</dbReference>
<feature type="chain" id="PRO_5012572213" evidence="9">
    <location>
        <begin position="22"/>
        <end position="423"/>
    </location>
</feature>
<organism evidence="10 11">
    <name type="scientific">Parabacteroides chartae</name>
    <dbReference type="NCBI Taxonomy" id="1037355"/>
    <lineage>
        <taxon>Bacteria</taxon>
        <taxon>Pseudomonadati</taxon>
        <taxon>Bacteroidota</taxon>
        <taxon>Bacteroidia</taxon>
        <taxon>Bacteroidales</taxon>
        <taxon>Tannerellaceae</taxon>
        <taxon>Parabacteroides</taxon>
    </lineage>
</organism>
<keyword evidence="8" id="KW-0175">Coiled coil</keyword>
<comment type="subcellular location">
    <subcellularLocation>
        <location evidence="1">Cell outer membrane</location>
    </subcellularLocation>
</comment>
<dbReference type="InterPro" id="IPR051906">
    <property type="entry name" value="TolC-like"/>
</dbReference>
<keyword evidence="3" id="KW-0813">Transport</keyword>
<evidence type="ECO:0000256" key="4">
    <source>
        <dbReference type="ARBA" id="ARBA00022452"/>
    </source>
</evidence>
<dbReference type="RefSeq" id="WP_079683661.1">
    <property type="nucleotide sequence ID" value="NZ_FUYQ01000015.1"/>
</dbReference>
<dbReference type="GO" id="GO:0015288">
    <property type="term" value="F:porin activity"/>
    <property type="evidence" value="ECO:0007669"/>
    <property type="project" value="TreeGrafter"/>
</dbReference>
<dbReference type="GO" id="GO:1990281">
    <property type="term" value="C:efflux pump complex"/>
    <property type="evidence" value="ECO:0007669"/>
    <property type="project" value="TreeGrafter"/>
</dbReference>
<keyword evidence="11" id="KW-1185">Reference proteome</keyword>
<evidence type="ECO:0000313" key="11">
    <source>
        <dbReference type="Proteomes" id="UP000190852"/>
    </source>
</evidence>
<dbReference type="GO" id="GO:0015562">
    <property type="term" value="F:efflux transmembrane transporter activity"/>
    <property type="evidence" value="ECO:0007669"/>
    <property type="project" value="InterPro"/>
</dbReference>
<keyword evidence="4" id="KW-1134">Transmembrane beta strand</keyword>
<reference evidence="11" key="1">
    <citation type="submission" date="2017-02" db="EMBL/GenBank/DDBJ databases">
        <authorList>
            <person name="Varghese N."/>
            <person name="Submissions S."/>
        </authorList>
    </citation>
    <scope>NUCLEOTIDE SEQUENCE [LARGE SCALE GENOMIC DNA]</scope>
    <source>
        <strain evidence="11">DSM 24967</strain>
    </source>
</reference>
<dbReference type="PANTHER" id="PTHR30026:SF20">
    <property type="entry name" value="OUTER MEMBRANE PROTEIN TOLC"/>
    <property type="match status" value="1"/>
</dbReference>
<evidence type="ECO:0000256" key="8">
    <source>
        <dbReference type="SAM" id="Coils"/>
    </source>
</evidence>
<keyword evidence="6" id="KW-0472">Membrane</keyword>
<feature type="signal peptide" evidence="9">
    <location>
        <begin position="1"/>
        <end position="21"/>
    </location>
</feature>
<dbReference type="AlphaFoldDB" id="A0A1T5CZ68"/>
<dbReference type="Gene3D" id="1.20.1600.10">
    <property type="entry name" value="Outer membrane efflux proteins (OEP)"/>
    <property type="match status" value="1"/>
</dbReference>
<keyword evidence="9" id="KW-0732">Signal</keyword>
<evidence type="ECO:0000256" key="9">
    <source>
        <dbReference type="SAM" id="SignalP"/>
    </source>
</evidence>
<feature type="coiled-coil region" evidence="8">
    <location>
        <begin position="340"/>
        <end position="370"/>
    </location>
</feature>
<keyword evidence="5" id="KW-0812">Transmembrane</keyword>
<evidence type="ECO:0000313" key="10">
    <source>
        <dbReference type="EMBL" id="SKB64689.1"/>
    </source>
</evidence>
<dbReference type="PANTHER" id="PTHR30026">
    <property type="entry name" value="OUTER MEMBRANE PROTEIN TOLC"/>
    <property type="match status" value="1"/>
</dbReference>
<name>A0A1T5CZ68_9BACT</name>
<proteinExistence type="inferred from homology"/>
<evidence type="ECO:0000256" key="7">
    <source>
        <dbReference type="ARBA" id="ARBA00023237"/>
    </source>
</evidence>
<evidence type="ECO:0000256" key="2">
    <source>
        <dbReference type="ARBA" id="ARBA00007613"/>
    </source>
</evidence>
<sequence>MKKRNLYLGCLLISISGAIQAQSSFTLEQCKELTLKNNYEIRKSELQLKGAEQSRKEAFTNYFPVVSATGTAMNASAGTMNMEMMGTTLSLMKNGVLGGITATQPVFAGGNIVNGNKLAKVGVEAQRYQLDLSEDEILLQTEHFYYQIVSLQEKLRTLDQLDAMLQHLRRDVENSFKAGLITQNDVLKVKLKQNELASNRLSVENGLDITKKLLCQHMGTDPSGFSITYDSLWMESPANLLVNHAEVLSARNEYKLLDKNVEANNLQLKIKQGEFLPKVAVGAGYMYHNLTDVNTDFGVVFATVSIPISAWWGGSHAIKKQKINQQVAMNDRQNKSEQLLIQMQQALNDMEESYKQVKLAEEAVAEATENLRLNEDYYKAGTVTLTDLLDAQSFLQQTRDRYTESVTAYRFKRSNYLQVTGRY</sequence>
<dbReference type="InterPro" id="IPR003423">
    <property type="entry name" value="OMP_efflux"/>
</dbReference>
<evidence type="ECO:0000256" key="6">
    <source>
        <dbReference type="ARBA" id="ARBA00023136"/>
    </source>
</evidence>
<accession>A0A1T5CZ68</accession>
<gene>
    <name evidence="10" type="ORF">SAMN05660349_02174</name>
</gene>
<protein>
    <submittedName>
        <fullName evidence="10">Outer membrane protein TolC</fullName>
    </submittedName>
</protein>
<evidence type="ECO:0000256" key="3">
    <source>
        <dbReference type="ARBA" id="ARBA00022448"/>
    </source>
</evidence>